<accession>A0AAE1FRI1</accession>
<sequence length="67" mass="7700">MATTLLDKHIPELAAHCLRLIPVGLYKRKVLLIICCCCFVLLSTSTLLYYHQTQDINHFSAFFNTRS</sequence>
<dbReference type="AlphaFoldDB" id="A0AAE1FRI1"/>
<keyword evidence="3" id="KW-1185">Reference proteome</keyword>
<keyword evidence="1" id="KW-0812">Transmembrane</keyword>
<keyword evidence="1" id="KW-1133">Transmembrane helix</keyword>
<organism evidence="2 3">
    <name type="scientific">Petrolisthes cinctipes</name>
    <name type="common">Flat porcelain crab</name>
    <dbReference type="NCBI Taxonomy" id="88211"/>
    <lineage>
        <taxon>Eukaryota</taxon>
        <taxon>Metazoa</taxon>
        <taxon>Ecdysozoa</taxon>
        <taxon>Arthropoda</taxon>
        <taxon>Crustacea</taxon>
        <taxon>Multicrustacea</taxon>
        <taxon>Malacostraca</taxon>
        <taxon>Eumalacostraca</taxon>
        <taxon>Eucarida</taxon>
        <taxon>Decapoda</taxon>
        <taxon>Pleocyemata</taxon>
        <taxon>Anomura</taxon>
        <taxon>Galatheoidea</taxon>
        <taxon>Porcellanidae</taxon>
        <taxon>Petrolisthes</taxon>
    </lineage>
</organism>
<reference evidence="2" key="1">
    <citation type="submission" date="2023-10" db="EMBL/GenBank/DDBJ databases">
        <title>Genome assemblies of two species of porcelain crab, Petrolisthes cinctipes and Petrolisthes manimaculis (Anomura: Porcellanidae).</title>
        <authorList>
            <person name="Angst P."/>
        </authorList>
    </citation>
    <scope>NUCLEOTIDE SEQUENCE</scope>
    <source>
        <strain evidence="2">PB745_01</strain>
        <tissue evidence="2">Gill</tissue>
    </source>
</reference>
<evidence type="ECO:0000313" key="3">
    <source>
        <dbReference type="Proteomes" id="UP001286313"/>
    </source>
</evidence>
<dbReference type="Proteomes" id="UP001286313">
    <property type="component" value="Unassembled WGS sequence"/>
</dbReference>
<gene>
    <name evidence="2" type="ORF">Pcinc_016782</name>
</gene>
<evidence type="ECO:0000313" key="2">
    <source>
        <dbReference type="EMBL" id="KAK3878569.1"/>
    </source>
</evidence>
<dbReference type="EMBL" id="JAWQEG010001543">
    <property type="protein sequence ID" value="KAK3878569.1"/>
    <property type="molecule type" value="Genomic_DNA"/>
</dbReference>
<name>A0AAE1FRI1_PETCI</name>
<feature type="transmembrane region" description="Helical" evidence="1">
    <location>
        <begin position="30"/>
        <end position="50"/>
    </location>
</feature>
<comment type="caution">
    <text evidence="2">The sequence shown here is derived from an EMBL/GenBank/DDBJ whole genome shotgun (WGS) entry which is preliminary data.</text>
</comment>
<evidence type="ECO:0000256" key="1">
    <source>
        <dbReference type="SAM" id="Phobius"/>
    </source>
</evidence>
<proteinExistence type="predicted"/>
<keyword evidence="1" id="KW-0472">Membrane</keyword>
<protein>
    <submittedName>
        <fullName evidence="2">Uncharacterized protein</fullName>
    </submittedName>
</protein>